<comment type="caution">
    <text evidence="2">The sequence shown here is derived from an EMBL/GenBank/DDBJ whole genome shotgun (WGS) entry which is preliminary data.</text>
</comment>
<feature type="region of interest" description="Disordered" evidence="1">
    <location>
        <begin position="1"/>
        <end position="21"/>
    </location>
</feature>
<proteinExistence type="predicted"/>
<sequence>MGLVPQAGHAAQALDPQAPQSACTLAPPASKYDESPTRCVSATVALDRVPAVGETATATVILRSEVDIPRAELAIRLPQGLRITSPGFSTPRTRGLDTVATSALSLGKSGRTVTFTVAADVTGPAQIQADLTDLAAPAEERSAHATEEITVGTTAASSKDAAVGTRSAGRYTNGSLVPQRKAAQTPRTAAAPDEICATGTLNYATYDGVWHPGRRFAVSAVGQATPDSTTTTLATGVTSAADGSYALCFKHSGPPLARLWVQFSTRTNWWEVTDMTGDNPYVVAVAPLTDVPAGTTQAFGTTTPDALHMRAFDAFDVINNIYAMRGSGTQCWTAAETTNCSKLKARWAPGNTNGGYYNTDPAIRAAFLTDAMPDARHPVVHEAGHNLQHLLYNWYWPAGDCPSPHSLHRATGAMCAWTEGFANAVAGYAMGDGRYYYNVTDWMDLMQTGFQDTTQAPARSNPDNGDAVEGRIAGAMIALWRDVDGGPQKTLVNMDNYASDTFDEWFNVDRAKSGLSVGRKARDVLYEHTIDYRDVKRRESVVNGGLEDQGAGWSWTGGVVGTFGYYPAHSGRYYAWMGGNGVPNEDTLSQTVAVPAKGTSLLGFYLRINSAEPTAAKPDSLALQVIDGNQSATVYTWYNTDKVPSYAHRVIDLSRFAGHTVTLRFVSDEDQGEQTDFLLDDISLKTS</sequence>
<feature type="region of interest" description="Disordered" evidence="1">
    <location>
        <begin position="140"/>
        <end position="188"/>
    </location>
</feature>
<organism evidence="2 3">
    <name type="scientific">Kribbella aluminosa</name>
    <dbReference type="NCBI Taxonomy" id="416017"/>
    <lineage>
        <taxon>Bacteria</taxon>
        <taxon>Bacillati</taxon>
        <taxon>Actinomycetota</taxon>
        <taxon>Actinomycetes</taxon>
        <taxon>Propionibacteriales</taxon>
        <taxon>Kribbellaceae</taxon>
        <taxon>Kribbella</taxon>
    </lineage>
</organism>
<dbReference type="Proteomes" id="UP000755585">
    <property type="component" value="Unassembled WGS sequence"/>
</dbReference>
<accession>A0ABS4UWX5</accession>
<keyword evidence="3" id="KW-1185">Reference proteome</keyword>
<dbReference type="RefSeq" id="WP_209698721.1">
    <property type="nucleotide sequence ID" value="NZ_BAAAVU010000023.1"/>
</dbReference>
<dbReference type="EMBL" id="JAGINT010000002">
    <property type="protein sequence ID" value="MBP2356163.1"/>
    <property type="molecule type" value="Genomic_DNA"/>
</dbReference>
<gene>
    <name evidence="2" type="ORF">JOF29_007273</name>
</gene>
<name>A0ABS4UWX5_9ACTN</name>
<dbReference type="Gene3D" id="2.60.120.260">
    <property type="entry name" value="Galactose-binding domain-like"/>
    <property type="match status" value="1"/>
</dbReference>
<evidence type="ECO:0000313" key="2">
    <source>
        <dbReference type="EMBL" id="MBP2356163.1"/>
    </source>
</evidence>
<evidence type="ECO:0000313" key="3">
    <source>
        <dbReference type="Proteomes" id="UP000755585"/>
    </source>
</evidence>
<protein>
    <submittedName>
        <fullName evidence="2">Uncharacterized protein</fullName>
    </submittedName>
</protein>
<evidence type="ECO:0000256" key="1">
    <source>
        <dbReference type="SAM" id="MobiDB-lite"/>
    </source>
</evidence>
<reference evidence="2 3" key="1">
    <citation type="submission" date="2021-03" db="EMBL/GenBank/DDBJ databases">
        <title>Sequencing the genomes of 1000 actinobacteria strains.</title>
        <authorList>
            <person name="Klenk H.-P."/>
        </authorList>
    </citation>
    <scope>NUCLEOTIDE SEQUENCE [LARGE SCALE GENOMIC DNA]</scope>
    <source>
        <strain evidence="2 3">DSM 18824</strain>
    </source>
</reference>